<accession>A0A414M445</accession>
<organism evidence="1 2">
    <name type="scientific">Bacteroides eggerthii</name>
    <dbReference type="NCBI Taxonomy" id="28111"/>
    <lineage>
        <taxon>Bacteria</taxon>
        <taxon>Pseudomonadati</taxon>
        <taxon>Bacteroidota</taxon>
        <taxon>Bacteroidia</taxon>
        <taxon>Bacteroidales</taxon>
        <taxon>Bacteroidaceae</taxon>
        <taxon>Bacteroides</taxon>
    </lineage>
</organism>
<dbReference type="RefSeq" id="WP_118226195.1">
    <property type="nucleotide sequence ID" value="NZ_JAMXVG010000001.1"/>
</dbReference>
<dbReference type="Proteomes" id="UP000283538">
    <property type="component" value="Unassembled WGS sequence"/>
</dbReference>
<proteinExistence type="predicted"/>
<comment type="caution">
    <text evidence="1">The sequence shown here is derived from an EMBL/GenBank/DDBJ whole genome shotgun (WGS) entry which is preliminary data.</text>
</comment>
<dbReference type="AlphaFoldDB" id="A0A414M445"/>
<protein>
    <submittedName>
        <fullName evidence="1">Uncharacterized protein</fullName>
    </submittedName>
</protein>
<gene>
    <name evidence="1" type="ORF">DW701_15955</name>
</gene>
<sequence>MEFTKTDNLSGILFEAIDVIMHMGYCLPSISYLDSLFTALRTVNVRDVLNEILTSGDIKVTYPMYKIRLEPLITYDRNLKNDSISFEGHTFIFTNACNSRKQSAIRHYGTDEAAKEYFSSVYTLTNMVQIIVNDLKTALNYIEEQVIKTSNNNSINNAGKLCQNNKIGASYEIKTENKEAVLYIYNSLKGDAFELTETQFCTLVENADFSSVYGKKQKNKAKIKYMISCLSVCMGSVWYGNAAKSIGVKPQGCSGANASEYIKNKLNKDKIEEIIKRKQ</sequence>
<evidence type="ECO:0000313" key="2">
    <source>
        <dbReference type="Proteomes" id="UP000283538"/>
    </source>
</evidence>
<reference evidence="1 2" key="1">
    <citation type="submission" date="2018-08" db="EMBL/GenBank/DDBJ databases">
        <title>A genome reference for cultivated species of the human gut microbiota.</title>
        <authorList>
            <person name="Zou Y."/>
            <person name="Xue W."/>
            <person name="Luo G."/>
        </authorList>
    </citation>
    <scope>NUCLEOTIDE SEQUENCE [LARGE SCALE GENOMIC DNA]</scope>
    <source>
        <strain evidence="1 2">AM26-26AC</strain>
    </source>
</reference>
<name>A0A414M445_9BACE</name>
<dbReference type="EMBL" id="QSLA01000025">
    <property type="protein sequence ID" value="RHF03936.1"/>
    <property type="molecule type" value="Genomic_DNA"/>
</dbReference>
<evidence type="ECO:0000313" key="1">
    <source>
        <dbReference type="EMBL" id="RHF03936.1"/>
    </source>
</evidence>